<dbReference type="GO" id="GO:0030170">
    <property type="term" value="F:pyridoxal phosphate binding"/>
    <property type="evidence" value="ECO:0007669"/>
    <property type="project" value="InterPro"/>
</dbReference>
<evidence type="ECO:0000256" key="5">
    <source>
        <dbReference type="ARBA" id="ARBA00022576"/>
    </source>
</evidence>
<reference evidence="11" key="1">
    <citation type="journal article" date="2005" name="Environ. Microbiol.">
        <title>Lateral gene transfer and phylogenetic assignment of environmental fosmid clones.</title>
        <authorList>
            <person name="Nesbo C.L."/>
            <person name="Boucher Y."/>
            <person name="Dlutek M."/>
            <person name="Doolittle F.W."/>
        </authorList>
    </citation>
    <scope>NUCLEOTIDE SEQUENCE</scope>
</reference>
<evidence type="ECO:0000256" key="1">
    <source>
        <dbReference type="ARBA" id="ARBA00001933"/>
    </source>
</evidence>
<dbReference type="SUPFAM" id="SSF53383">
    <property type="entry name" value="PLP-dependent transferases"/>
    <property type="match status" value="1"/>
</dbReference>
<dbReference type="PROSITE" id="PS00599">
    <property type="entry name" value="AA_TRANSFER_CLASS_2"/>
    <property type="match status" value="1"/>
</dbReference>
<dbReference type="PANTHER" id="PTHR43643">
    <property type="entry name" value="HISTIDINOL-PHOSPHATE AMINOTRANSFERASE 2"/>
    <property type="match status" value="1"/>
</dbReference>
<name>Q2YZK8_9BACT</name>
<dbReference type="EC" id="2.6.1.9" evidence="9"/>
<dbReference type="Pfam" id="PF00155">
    <property type="entry name" value="Aminotran_1_2"/>
    <property type="match status" value="1"/>
</dbReference>
<dbReference type="GO" id="GO:0000105">
    <property type="term" value="P:L-histidine biosynthetic process"/>
    <property type="evidence" value="ECO:0007669"/>
    <property type="project" value="UniProtKB-UniRule"/>
</dbReference>
<keyword evidence="9" id="KW-0028">Amino-acid biosynthesis</keyword>
<evidence type="ECO:0000259" key="10">
    <source>
        <dbReference type="Pfam" id="PF00155"/>
    </source>
</evidence>
<dbReference type="NCBIfam" id="TIGR01141">
    <property type="entry name" value="hisC"/>
    <property type="match status" value="1"/>
</dbReference>
<dbReference type="InterPro" id="IPR015422">
    <property type="entry name" value="PyrdxlP-dep_Trfase_small"/>
</dbReference>
<gene>
    <name evidence="9 11" type="primary">hisC</name>
</gene>
<dbReference type="GO" id="GO:0004400">
    <property type="term" value="F:histidinol-phosphate transaminase activity"/>
    <property type="evidence" value="ECO:0007669"/>
    <property type="project" value="UniProtKB-UniRule"/>
</dbReference>
<evidence type="ECO:0000256" key="3">
    <source>
        <dbReference type="ARBA" id="ARBA00007970"/>
    </source>
</evidence>
<organism evidence="11">
    <name type="scientific">uncultured Campylobacterota bacterium</name>
    <dbReference type="NCBI Taxonomy" id="120858"/>
    <lineage>
        <taxon>Bacteria</taxon>
        <taxon>Pseudomonadati</taxon>
        <taxon>Campylobacterota</taxon>
        <taxon>environmental samples</taxon>
    </lineage>
</organism>
<dbReference type="InterPro" id="IPR004839">
    <property type="entry name" value="Aminotransferase_I/II_large"/>
</dbReference>
<evidence type="ECO:0000256" key="7">
    <source>
        <dbReference type="ARBA" id="ARBA00022898"/>
    </source>
</evidence>
<evidence type="ECO:0000256" key="2">
    <source>
        <dbReference type="ARBA" id="ARBA00005011"/>
    </source>
</evidence>
<dbReference type="InterPro" id="IPR015424">
    <property type="entry name" value="PyrdxlP-dep_Trfase"/>
</dbReference>
<evidence type="ECO:0000256" key="6">
    <source>
        <dbReference type="ARBA" id="ARBA00022679"/>
    </source>
</evidence>
<dbReference type="Gene3D" id="3.90.1150.10">
    <property type="entry name" value="Aspartate Aminotransferase, domain 1"/>
    <property type="match status" value="1"/>
</dbReference>
<dbReference type="UniPathway" id="UPA00031">
    <property type="reaction ID" value="UER00012"/>
</dbReference>
<keyword evidence="6 9" id="KW-0808">Transferase</keyword>
<sequence length="374" mass="42035">MAWKLCKGYKLNFNKKLENIKTYEAGKPIELVVREFGIDPKEIIKLASNENPFGCSPKVREAVVDIVSKMALYPDDSMTKLKSGLSKRFEVKDENIIIGSGSDQVIEFAMHAKASSSSKILINSVTFAMYEIYAKHVGAQIIRTSSQQHDLGEFYKLYVEEKPEIIFLCTPNNPTGDAIDSSELFDFISKIDSDTLVIVDGAYMEYAIGKDASKKVDPKELIEKFDNVLYLGTFSKAYGLGGMRVGYGISSSKIIKELYKLRPPFNITTLSLEAASVALNDEEFVNACITSNFKEMKRYEEFAKAQKIDIIKSYTNFVTLCLNDTYKSSQLAQALLEKGMIVRDLSSYGMNALRVTIGKEEQNDCFFKLFTEII</sequence>
<evidence type="ECO:0000313" key="11">
    <source>
        <dbReference type="EMBL" id="CAI78780.1"/>
    </source>
</evidence>
<dbReference type="InterPro" id="IPR005861">
    <property type="entry name" value="HisP_aminotrans"/>
</dbReference>
<dbReference type="InterPro" id="IPR050106">
    <property type="entry name" value="HistidinolP_aminotransfase"/>
</dbReference>
<evidence type="ECO:0000256" key="9">
    <source>
        <dbReference type="HAMAP-Rule" id="MF_01023"/>
    </source>
</evidence>
<dbReference type="HAMAP" id="MF_01023">
    <property type="entry name" value="HisC_aminotrans_2"/>
    <property type="match status" value="1"/>
</dbReference>
<dbReference type="InterPro" id="IPR001917">
    <property type="entry name" value="Aminotrans_II_pyridoxalP_BS"/>
</dbReference>
<evidence type="ECO:0000256" key="8">
    <source>
        <dbReference type="ARBA" id="ARBA00047481"/>
    </source>
</evidence>
<dbReference type="InterPro" id="IPR015421">
    <property type="entry name" value="PyrdxlP-dep_Trfase_major"/>
</dbReference>
<comment type="pathway">
    <text evidence="2 9">Amino-acid biosynthesis; L-histidine biosynthesis; L-histidine from 5-phospho-alpha-D-ribose 1-diphosphate: step 7/9.</text>
</comment>
<comment type="similarity">
    <text evidence="3 9">Belongs to the class-II pyridoxal-phosphate-dependent aminotransferase family. Histidinol-phosphate aminotransferase subfamily.</text>
</comment>
<keyword evidence="5 9" id="KW-0032">Aminotransferase</keyword>
<dbReference type="Gene3D" id="3.40.640.10">
    <property type="entry name" value="Type I PLP-dependent aspartate aminotransferase-like (Major domain)"/>
    <property type="match status" value="1"/>
</dbReference>
<protein>
    <recommendedName>
        <fullName evidence="9">Histidinol-phosphate aminotransferase</fullName>
        <ecNumber evidence="9">2.6.1.9</ecNumber>
    </recommendedName>
    <alternativeName>
        <fullName evidence="9">Imidazole acetol-phosphate transaminase</fullName>
    </alternativeName>
</protein>
<dbReference type="EMBL" id="AJ937769">
    <property type="protein sequence ID" value="CAI78780.1"/>
    <property type="molecule type" value="Genomic_DNA"/>
</dbReference>
<comment type="catalytic activity">
    <reaction evidence="8 9">
        <text>L-histidinol phosphate + 2-oxoglutarate = 3-(imidazol-4-yl)-2-oxopropyl phosphate + L-glutamate</text>
        <dbReference type="Rhea" id="RHEA:23744"/>
        <dbReference type="ChEBI" id="CHEBI:16810"/>
        <dbReference type="ChEBI" id="CHEBI:29985"/>
        <dbReference type="ChEBI" id="CHEBI:57766"/>
        <dbReference type="ChEBI" id="CHEBI:57980"/>
        <dbReference type="EC" id="2.6.1.9"/>
    </reaction>
</comment>
<dbReference type="CDD" id="cd00609">
    <property type="entry name" value="AAT_like"/>
    <property type="match status" value="1"/>
</dbReference>
<proteinExistence type="inferred from homology"/>
<feature type="domain" description="Aminotransferase class I/classII large" evidence="10">
    <location>
        <begin position="42"/>
        <end position="364"/>
    </location>
</feature>
<keyword evidence="9" id="KW-0368">Histidine biosynthesis</keyword>
<dbReference type="AlphaFoldDB" id="Q2YZK8"/>
<accession>Q2YZK8</accession>
<comment type="cofactor">
    <cofactor evidence="1 9">
        <name>pyridoxal 5'-phosphate</name>
        <dbReference type="ChEBI" id="CHEBI:597326"/>
    </cofactor>
</comment>
<dbReference type="PANTHER" id="PTHR43643:SF3">
    <property type="entry name" value="HISTIDINOL-PHOSPHATE AMINOTRANSFERASE"/>
    <property type="match status" value="1"/>
</dbReference>
<comment type="subunit">
    <text evidence="4 9">Homodimer.</text>
</comment>
<keyword evidence="7 9" id="KW-0663">Pyridoxal phosphate</keyword>
<evidence type="ECO:0000256" key="4">
    <source>
        <dbReference type="ARBA" id="ARBA00011738"/>
    </source>
</evidence>
<feature type="modified residue" description="N6-(pyridoxal phosphate)lysine" evidence="9">
    <location>
        <position position="236"/>
    </location>
</feature>